<evidence type="ECO:0000259" key="3">
    <source>
        <dbReference type="Pfam" id="PF00061"/>
    </source>
</evidence>
<dbReference type="InterPro" id="IPR012674">
    <property type="entry name" value="Calycin"/>
</dbReference>
<dbReference type="GO" id="GO:0008289">
    <property type="term" value="F:lipid binding"/>
    <property type="evidence" value="ECO:0007669"/>
    <property type="project" value="InterPro"/>
</dbReference>
<dbReference type="EMBL" id="JANPWB010000011">
    <property type="protein sequence ID" value="KAJ1122382.1"/>
    <property type="molecule type" value="Genomic_DNA"/>
</dbReference>
<evidence type="ECO:0000256" key="2">
    <source>
        <dbReference type="SAM" id="MobiDB-lite"/>
    </source>
</evidence>
<reference evidence="4" key="1">
    <citation type="journal article" date="2022" name="bioRxiv">
        <title>Sequencing and chromosome-scale assembly of the giantPleurodeles waltlgenome.</title>
        <authorList>
            <person name="Brown T."/>
            <person name="Elewa A."/>
            <person name="Iarovenko S."/>
            <person name="Subramanian E."/>
            <person name="Araus A.J."/>
            <person name="Petzold A."/>
            <person name="Susuki M."/>
            <person name="Suzuki K.-i.T."/>
            <person name="Hayashi T."/>
            <person name="Toyoda A."/>
            <person name="Oliveira C."/>
            <person name="Osipova E."/>
            <person name="Leigh N.D."/>
            <person name="Simon A."/>
            <person name="Yun M.H."/>
        </authorList>
    </citation>
    <scope>NUCLEOTIDE SEQUENCE</scope>
    <source>
        <strain evidence="4">20211129_DDA</strain>
        <tissue evidence="4">Liver</tissue>
    </source>
</reference>
<dbReference type="InterPro" id="IPR000566">
    <property type="entry name" value="Lipocln_cytosolic_FA-bd_dom"/>
</dbReference>
<accession>A0AAV7P293</accession>
<feature type="region of interest" description="Disordered" evidence="2">
    <location>
        <begin position="1"/>
        <end position="47"/>
    </location>
</feature>
<comment type="similarity">
    <text evidence="1">Belongs to the calycin superfamily. Fatty-acid binding protein (FABP) family.</text>
</comment>
<feature type="domain" description="Lipocalin/cytosolic fatty-acid binding" evidence="3">
    <location>
        <begin position="52"/>
        <end position="166"/>
    </location>
</feature>
<dbReference type="Proteomes" id="UP001066276">
    <property type="component" value="Chromosome 7"/>
</dbReference>
<name>A0AAV7P293_PLEWA</name>
<dbReference type="InterPro" id="IPR000463">
    <property type="entry name" value="Fatty_acid-bd"/>
</dbReference>
<feature type="compositionally biased region" description="Basic and acidic residues" evidence="2">
    <location>
        <begin position="13"/>
        <end position="23"/>
    </location>
</feature>
<dbReference type="FunFam" id="2.40.128.20:FF:000001">
    <property type="entry name" value="Fatty acid-binding protein, adipocyte"/>
    <property type="match status" value="1"/>
</dbReference>
<evidence type="ECO:0000313" key="4">
    <source>
        <dbReference type="EMBL" id="KAJ1122382.1"/>
    </source>
</evidence>
<comment type="caution">
    <text evidence="4">The sequence shown here is derived from an EMBL/GenBank/DDBJ whole genome shotgun (WGS) entry which is preliminary data.</text>
</comment>
<dbReference type="PANTHER" id="PTHR11955">
    <property type="entry name" value="FATTY ACID BINDING PROTEIN"/>
    <property type="match status" value="1"/>
</dbReference>
<evidence type="ECO:0000313" key="5">
    <source>
        <dbReference type="Proteomes" id="UP001066276"/>
    </source>
</evidence>
<dbReference type="Gene3D" id="2.40.128.20">
    <property type="match status" value="1"/>
</dbReference>
<proteinExistence type="inferred from homology"/>
<keyword evidence="5" id="KW-1185">Reference proteome</keyword>
<evidence type="ECO:0000256" key="1">
    <source>
        <dbReference type="ARBA" id="ARBA00008390"/>
    </source>
</evidence>
<dbReference type="Pfam" id="PF00061">
    <property type="entry name" value="Lipocalin"/>
    <property type="match status" value="1"/>
</dbReference>
<protein>
    <recommendedName>
        <fullName evidence="3">Lipocalin/cytosolic fatty-acid binding domain-containing protein</fullName>
    </recommendedName>
</protein>
<organism evidence="4 5">
    <name type="scientific">Pleurodeles waltl</name>
    <name type="common">Iberian ribbed newt</name>
    <dbReference type="NCBI Taxonomy" id="8319"/>
    <lineage>
        <taxon>Eukaryota</taxon>
        <taxon>Metazoa</taxon>
        <taxon>Chordata</taxon>
        <taxon>Craniata</taxon>
        <taxon>Vertebrata</taxon>
        <taxon>Euteleostomi</taxon>
        <taxon>Amphibia</taxon>
        <taxon>Batrachia</taxon>
        <taxon>Caudata</taxon>
        <taxon>Salamandroidea</taxon>
        <taxon>Salamandridae</taxon>
        <taxon>Pleurodelinae</taxon>
        <taxon>Pleurodeles</taxon>
    </lineage>
</organism>
<dbReference type="InterPro" id="IPR031259">
    <property type="entry name" value="ILBP"/>
</dbReference>
<dbReference type="AlphaFoldDB" id="A0AAV7P293"/>
<gene>
    <name evidence="4" type="ORF">NDU88_000871</name>
</gene>
<dbReference type="SUPFAM" id="SSF50814">
    <property type="entry name" value="Lipocalins"/>
    <property type="match status" value="1"/>
</dbReference>
<sequence>MVAWTCGEMGEESVVHRHPEKKQQTPPVATGGRPSTSVRGHQSAKKMPPAISGRYTFVSQENLDPYLKALDINMALRKIVSLLKPEKEFVVDGDHMIIRTLTTFRNYTMDFMLGVEFEEDLGSIDGRKCKTTVSWEGDTLVCVQKGEVKNRGWKQWLEGDLLHLEMTAGDAVGKQLFRKAA</sequence>
<dbReference type="PRINTS" id="PR00178">
    <property type="entry name" value="FATTYACIDBP"/>
</dbReference>